<keyword evidence="2" id="KW-1185">Reference proteome</keyword>
<organism evidence="1 2">
    <name type="scientific">Tieghemostelium lacteum</name>
    <name type="common">Slime mold</name>
    <name type="synonym">Dictyostelium lacteum</name>
    <dbReference type="NCBI Taxonomy" id="361077"/>
    <lineage>
        <taxon>Eukaryota</taxon>
        <taxon>Amoebozoa</taxon>
        <taxon>Evosea</taxon>
        <taxon>Eumycetozoa</taxon>
        <taxon>Dictyostelia</taxon>
        <taxon>Dictyosteliales</taxon>
        <taxon>Raperosteliaceae</taxon>
        <taxon>Tieghemostelium</taxon>
    </lineage>
</organism>
<dbReference type="InterPro" id="IPR032675">
    <property type="entry name" value="LRR_dom_sf"/>
</dbReference>
<dbReference type="Proteomes" id="UP000076078">
    <property type="component" value="Unassembled WGS sequence"/>
</dbReference>
<dbReference type="Gene3D" id="3.80.10.10">
    <property type="entry name" value="Ribonuclease Inhibitor"/>
    <property type="match status" value="1"/>
</dbReference>
<comment type="caution">
    <text evidence="1">The sequence shown here is derived from an EMBL/GenBank/DDBJ whole genome shotgun (WGS) entry which is preliminary data.</text>
</comment>
<proteinExistence type="predicted"/>
<accession>A0A152A7C6</accession>
<evidence type="ECO:0000313" key="2">
    <source>
        <dbReference type="Proteomes" id="UP000076078"/>
    </source>
</evidence>
<dbReference type="SUPFAM" id="SSF52047">
    <property type="entry name" value="RNI-like"/>
    <property type="match status" value="1"/>
</dbReference>
<sequence length="538" mass="63013">MGNSQTKNKNIKSNDLETRYISNVQIPNVVIQNILNYLLNYSYIIHQLNALKHFLSKYTLINKEWNEKIIPKLTIERPLYHHTINSTNLFEKVNYSLGFLMYSSYDKLLRDDHRYKVTKLTTLFHDQVSTIVQHLPMVKQVKLEFTLPYHINLYIGMDLESWKQRNILVDIFILNSVTLDIKDFSQLYRYCRNIYIADAVVKVNGFNLDYENLPISTIRCLNLASIAMSTEIVKILLKKSPHLVRIKLQNIRDESENSDGILDEIINFILGMDYSNLELLKIVNKRQTIQYKTLVNLYNRIKVTDFQVGFSKVLEHGQMELDFTGNVYIQSLQIFYTPTVASLKALFNGCKNVSSFYYYGSDMKVFSQILQMNLPSLTSVYVDVDLETSISEIIDSLRNNRYIITFSIGSISLQDLEKLITNNLTLLHLNIYNLGCDPTQYQELIVMIKNNKTLQRLIIKAFSSHDKEYNQVSFILDIYKTVHQIYYLHLPFSTVKVDKKTINLYKQMLQRNPHILYLTADATELQQLSTQYFVRYIE</sequence>
<dbReference type="InParanoid" id="A0A152A7C6"/>
<gene>
    <name evidence="1" type="ORF">DLAC_00894</name>
</gene>
<evidence type="ECO:0000313" key="1">
    <source>
        <dbReference type="EMBL" id="KYR02094.1"/>
    </source>
</evidence>
<protein>
    <recommendedName>
        <fullName evidence="3">F-box domain-containing protein</fullName>
    </recommendedName>
</protein>
<evidence type="ECO:0008006" key="3">
    <source>
        <dbReference type="Google" id="ProtNLM"/>
    </source>
</evidence>
<dbReference type="EMBL" id="LODT01000004">
    <property type="protein sequence ID" value="KYR02094.1"/>
    <property type="molecule type" value="Genomic_DNA"/>
</dbReference>
<dbReference type="AlphaFoldDB" id="A0A152A7C6"/>
<name>A0A152A7C6_TIELA</name>
<reference evidence="1 2" key="1">
    <citation type="submission" date="2015-12" db="EMBL/GenBank/DDBJ databases">
        <title>Dictyostelia acquired genes for synthesis and detection of signals that induce cell-type specialization by lateral gene transfer from prokaryotes.</title>
        <authorList>
            <person name="Gloeckner G."/>
            <person name="Schaap P."/>
        </authorList>
    </citation>
    <scope>NUCLEOTIDE SEQUENCE [LARGE SCALE GENOMIC DNA]</scope>
    <source>
        <strain evidence="1 2">TK</strain>
    </source>
</reference>